<keyword evidence="3" id="KW-1185">Reference proteome</keyword>
<dbReference type="EMBL" id="AENN01000015">
    <property type="protein sequence ID" value="EFR31203.1"/>
    <property type="molecule type" value="Genomic_DNA"/>
</dbReference>
<dbReference type="Gene3D" id="2.20.25.110">
    <property type="entry name" value="S-adenosyl-L-methionine-dependent methyltransferases"/>
    <property type="match status" value="1"/>
</dbReference>
<proteinExistence type="predicted"/>
<dbReference type="InterPro" id="IPR013216">
    <property type="entry name" value="Methyltransf_11"/>
</dbReference>
<reference evidence="2 3" key="1">
    <citation type="submission" date="2010-10" db="EMBL/GenBank/DDBJ databases">
        <authorList>
            <person name="Durkin A.S."/>
            <person name="Madupu R."/>
            <person name="Torralba M."/>
            <person name="Gillis M."/>
            <person name="Methe B."/>
            <person name="Sutton G."/>
            <person name="Nelson K.E."/>
        </authorList>
    </citation>
    <scope>NUCLEOTIDE SEQUENCE [LARGE SCALE GENOMIC DNA]</scope>
    <source>
        <strain evidence="2 3">ACS-139-V-Col8</strain>
    </source>
</reference>
<sequence length="245" mass="28093">MSFAQIAHIYDQVNNLAAYQEWIDFTKQQVPTPPKRALDLACGTGYFSFLWAKSCQALIGIDLDPAMVKMAEKKLGQGESPLEFKVEDMTDLTFADQTFDCITCYLDSLCFLPNLDQVQACFAEVYRVLEPGGTFLFDVWTQDFLLDFFDDFINVESFDEGHLIWQSQVDFDQVQVTHDLTVYEGQGNSYQRSQTSLQERTYPLDDYLAALLAVGFNIDKISVWPDFQDSQPQSDTSRWVFVVHK</sequence>
<dbReference type="RefSeq" id="WP_006418406.1">
    <property type="nucleotide sequence ID" value="NZ_AENN01000015.1"/>
</dbReference>
<dbReference type="CDD" id="cd02440">
    <property type="entry name" value="AdoMet_MTases"/>
    <property type="match status" value="1"/>
</dbReference>
<protein>
    <submittedName>
        <fullName evidence="2">Methyltransferase domain protein</fullName>
    </submittedName>
</protein>
<comment type="caution">
    <text evidence="2">The sequence shown here is derived from an EMBL/GenBank/DDBJ whole genome shotgun (WGS) entry which is preliminary data.</text>
</comment>
<keyword evidence="2" id="KW-0808">Transferase</keyword>
<dbReference type="InterPro" id="IPR029063">
    <property type="entry name" value="SAM-dependent_MTases_sf"/>
</dbReference>
<feature type="domain" description="Methyltransferase type 11" evidence="1">
    <location>
        <begin position="38"/>
        <end position="137"/>
    </location>
</feature>
<dbReference type="PANTHER" id="PTHR43591">
    <property type="entry name" value="METHYLTRANSFERASE"/>
    <property type="match status" value="1"/>
</dbReference>
<dbReference type="SUPFAM" id="SSF53335">
    <property type="entry name" value="S-adenosyl-L-methionine-dependent methyltransferases"/>
    <property type="match status" value="1"/>
</dbReference>
<name>E4KPB7_9LACT</name>
<organism evidence="2 3">
    <name type="scientific">Eremococcus coleocola ACS-139-V-Col8</name>
    <dbReference type="NCBI Taxonomy" id="908337"/>
    <lineage>
        <taxon>Bacteria</taxon>
        <taxon>Bacillati</taxon>
        <taxon>Bacillota</taxon>
        <taxon>Bacilli</taxon>
        <taxon>Lactobacillales</taxon>
        <taxon>Aerococcaceae</taxon>
        <taxon>Eremococcus</taxon>
    </lineage>
</organism>
<keyword evidence="2" id="KW-0489">Methyltransferase</keyword>
<dbReference type="STRING" id="908337.HMPREF9257_1404"/>
<evidence type="ECO:0000313" key="2">
    <source>
        <dbReference type="EMBL" id="EFR31203.1"/>
    </source>
</evidence>
<accession>E4KPB7</accession>
<dbReference type="GO" id="GO:0008757">
    <property type="term" value="F:S-adenosylmethionine-dependent methyltransferase activity"/>
    <property type="evidence" value="ECO:0007669"/>
    <property type="project" value="InterPro"/>
</dbReference>
<dbReference type="PANTHER" id="PTHR43591:SF110">
    <property type="entry name" value="RHODANESE DOMAIN-CONTAINING PROTEIN"/>
    <property type="match status" value="1"/>
</dbReference>
<gene>
    <name evidence="2" type="ORF">HMPREF9257_1404</name>
</gene>
<dbReference type="Gene3D" id="3.40.50.150">
    <property type="entry name" value="Vaccinia Virus protein VP39"/>
    <property type="match status" value="1"/>
</dbReference>
<dbReference type="AlphaFoldDB" id="E4KPB7"/>
<dbReference type="GO" id="GO:0032259">
    <property type="term" value="P:methylation"/>
    <property type="evidence" value="ECO:0007669"/>
    <property type="project" value="UniProtKB-KW"/>
</dbReference>
<dbReference type="Pfam" id="PF08241">
    <property type="entry name" value="Methyltransf_11"/>
    <property type="match status" value="1"/>
</dbReference>
<dbReference type="Proteomes" id="UP000005990">
    <property type="component" value="Unassembled WGS sequence"/>
</dbReference>
<evidence type="ECO:0000313" key="3">
    <source>
        <dbReference type="Proteomes" id="UP000005990"/>
    </source>
</evidence>
<dbReference type="eggNOG" id="COG2227">
    <property type="taxonomic scope" value="Bacteria"/>
</dbReference>
<evidence type="ECO:0000259" key="1">
    <source>
        <dbReference type="Pfam" id="PF08241"/>
    </source>
</evidence>